<dbReference type="FunFam" id="3.40.50.300:FF:000142">
    <property type="entry name" value="Midasin"/>
    <property type="match status" value="1"/>
</dbReference>
<dbReference type="GO" id="GO:0005654">
    <property type="term" value="C:nucleoplasm"/>
    <property type="evidence" value="ECO:0007669"/>
    <property type="project" value="UniProtKB-SubCell"/>
</dbReference>
<evidence type="ECO:0000256" key="9">
    <source>
        <dbReference type="PIRNR" id="PIRNR010340"/>
    </source>
</evidence>
<evidence type="ECO:0000256" key="6">
    <source>
        <dbReference type="ARBA" id="ARBA00022840"/>
    </source>
</evidence>
<feature type="compositionally biased region" description="Basic and acidic residues" evidence="11">
    <location>
        <begin position="4242"/>
        <end position="4259"/>
    </location>
</feature>
<dbReference type="Pfam" id="PF07728">
    <property type="entry name" value="AAA_5"/>
    <property type="match status" value="6"/>
</dbReference>
<feature type="region of interest" description="Disordered" evidence="11">
    <location>
        <begin position="3965"/>
        <end position="4476"/>
    </location>
</feature>
<feature type="compositionally biased region" description="Polar residues" evidence="11">
    <location>
        <begin position="4267"/>
        <end position="4276"/>
    </location>
</feature>
<dbReference type="InterPro" id="IPR002035">
    <property type="entry name" value="VWF_A"/>
</dbReference>
<dbReference type="RefSeq" id="XP_031028013.1">
    <property type="nucleotide sequence ID" value="XM_031166023.1"/>
</dbReference>
<dbReference type="InterPro" id="IPR041190">
    <property type="entry name" value="Midasin_AAA_lid_5"/>
</dbReference>
<dbReference type="FunFam" id="3.40.50.300:FF:000712">
    <property type="entry name" value="Midasin"/>
    <property type="match status" value="1"/>
</dbReference>
<evidence type="ECO:0000256" key="1">
    <source>
        <dbReference type="ARBA" id="ARBA00004604"/>
    </source>
</evidence>
<feature type="compositionally biased region" description="Polar residues" evidence="11">
    <location>
        <begin position="4091"/>
        <end position="4114"/>
    </location>
</feature>
<dbReference type="GeneID" id="42001320"/>
<keyword evidence="8 9" id="KW-0539">Nucleus</keyword>
<feature type="compositionally biased region" description="Basic and acidic residues" evidence="11">
    <location>
        <begin position="4447"/>
        <end position="4457"/>
    </location>
</feature>
<feature type="compositionally biased region" description="Low complexity" evidence="11">
    <location>
        <begin position="4295"/>
        <end position="4308"/>
    </location>
</feature>
<evidence type="ECO:0000256" key="7">
    <source>
        <dbReference type="ARBA" id="ARBA00023186"/>
    </source>
</evidence>
<feature type="compositionally biased region" description="Basic and acidic residues" evidence="11">
    <location>
        <begin position="3590"/>
        <end position="3599"/>
    </location>
</feature>
<gene>
    <name evidence="13" type="ORF">SmJEL517_g00093</name>
</gene>
<proteinExistence type="inferred from homology"/>
<evidence type="ECO:0000256" key="3">
    <source>
        <dbReference type="ARBA" id="ARBA00007188"/>
    </source>
</evidence>
<comment type="function">
    <text evidence="9">Nuclear chaperone required for maturation and nuclear export of pre-60S ribosome subunits.</text>
</comment>
<feature type="compositionally biased region" description="Basic and acidic residues" evidence="11">
    <location>
        <begin position="4144"/>
        <end position="4154"/>
    </location>
</feature>
<organism evidence="13 14">
    <name type="scientific">Synchytrium microbalum</name>
    <dbReference type="NCBI Taxonomy" id="1806994"/>
    <lineage>
        <taxon>Eukaryota</taxon>
        <taxon>Fungi</taxon>
        <taxon>Fungi incertae sedis</taxon>
        <taxon>Chytridiomycota</taxon>
        <taxon>Chytridiomycota incertae sedis</taxon>
        <taxon>Chytridiomycetes</taxon>
        <taxon>Synchytriales</taxon>
        <taxon>Synchytriaceae</taxon>
        <taxon>Synchytrium</taxon>
    </lineage>
</organism>
<keyword evidence="10" id="KW-0175">Coiled coil</keyword>
<evidence type="ECO:0000256" key="5">
    <source>
        <dbReference type="ARBA" id="ARBA00022741"/>
    </source>
</evidence>
<feature type="domain" description="VWFA" evidence="12">
    <location>
        <begin position="4605"/>
        <end position="4809"/>
    </location>
</feature>
<dbReference type="GO" id="GO:0016887">
    <property type="term" value="F:ATP hydrolysis activity"/>
    <property type="evidence" value="ECO:0007669"/>
    <property type="project" value="InterPro"/>
</dbReference>
<dbReference type="FunFam" id="3.40.50.300:FF:001887">
    <property type="entry name" value="Midasin"/>
    <property type="match status" value="1"/>
</dbReference>
<dbReference type="InterPro" id="IPR011704">
    <property type="entry name" value="ATPase_dyneun-rel_AAA"/>
</dbReference>
<dbReference type="SUPFAM" id="SSF52540">
    <property type="entry name" value="P-loop containing nucleoside triphosphate hydrolases"/>
    <property type="match status" value="6"/>
</dbReference>
<keyword evidence="6 9" id="KW-0067">ATP-binding</keyword>
<feature type="compositionally biased region" description="Basic and acidic residues" evidence="11">
    <location>
        <begin position="4282"/>
        <end position="4294"/>
    </location>
</feature>
<dbReference type="Proteomes" id="UP000319731">
    <property type="component" value="Unassembled WGS sequence"/>
</dbReference>
<reference evidence="13 14" key="1">
    <citation type="journal article" date="2019" name="Sci. Rep.">
        <title>Comparative genomics of chytrid fungi reveal insights into the obligate biotrophic and pathogenic lifestyle of Synchytrium endobioticum.</title>
        <authorList>
            <person name="van de Vossenberg B.T.L.H."/>
            <person name="Warris S."/>
            <person name="Nguyen H.D.T."/>
            <person name="van Gent-Pelzer M.P.E."/>
            <person name="Joly D.L."/>
            <person name="van de Geest H.C."/>
            <person name="Bonants P.J.M."/>
            <person name="Smith D.S."/>
            <person name="Levesque C.A."/>
            <person name="van der Lee T.A.J."/>
        </authorList>
    </citation>
    <scope>NUCLEOTIDE SEQUENCE [LARGE SCALE GENOMIC DNA]</scope>
    <source>
        <strain evidence="13 14">JEL517</strain>
    </source>
</reference>
<keyword evidence="5 9" id="KW-0547">Nucleotide-binding</keyword>
<dbReference type="PROSITE" id="PS50234">
    <property type="entry name" value="VWFA"/>
    <property type="match status" value="1"/>
</dbReference>
<dbReference type="FunFam" id="3.40.50.300:FF:000582">
    <property type="entry name" value="Midasin"/>
    <property type="match status" value="1"/>
</dbReference>
<protein>
    <recommendedName>
        <fullName evidence="4 9">Midasin</fullName>
    </recommendedName>
</protein>
<dbReference type="PIRSF" id="PIRSF010340">
    <property type="entry name" value="Midasin"/>
    <property type="match status" value="1"/>
</dbReference>
<sequence>MLGASTDYTIELTEILKESSQCIPQALFDQLSNPTSNTSQRLDILSDLLLHPCLTLVLTRNCRPILVDLVGRARLRLNQQSVIPVCCPSSDAVDDQSVSKDPVKSLKRDRRGRMVIHGQKRVLDECACATPSNEKDWDWTRSELLLGALATVLSVAPQLLGHSVGFLISFTPDFESLNPMSNHTSNPRKARFLARAMLRLLVQLRGVHTPNWPIHQLVNLLSETDEYTCAYIAHCIAELLNMVQQEKDEFLKKHVFASLLMLMSVEEHIDSIERSYLFLPSDIESTRNDTTTAVSQSSPPNGIIDRGITSTTVIVKPTDLCSWTANLAGVLLMKAIPEATSTPPSTYNPLTPTSTLQRNLFQLGLAISLRMPTLLSGIAGAGKTSLVEEAARLMGQKEVLRVHLGDQTDSKLLIGTYICTAPGEFKWQPGVLTCAVRDGRWIVFEDVDLAPLDVISVLRPLLETRQLSIPSRNEVIKAAETFRIFGTRRTHETMSGASTSNQHIDQLWHKVTVEHMPMNEIQEVIVDLYPRLQPLVADILRAFEAVAAYSHKSSFRGRILTTRDLLKWCKRINQITSSRRNEIPTLQLWEDIFYEGVVCLGEMSPNMAVRSIIMDLLGEQLNLPEHRIAFYRDMYAPEPMAVSEGVVVCGRYSLPITMSNTPSVSQTMTFAETTHARRLLQILAGAISHQEPILLVGETGTGKTTLVQHLANSMGQKLVSLNLSQQSDSADLLGGFRPVEVNQLMLPLYDDFHELFVKTFPTKSNTAFLDSIDGLRRKRRWKPLLNTFESGVTKARSMLNTSGNGGINQPSKKRRLDATIVEEWDLLSTRIGKLRVELENEGRMSFTFEEGPLVKAFKHGHYVLLDEVNLAPAETLETLSGLLEGSILLLERGDTHPIKPHPNFRIFACMNPSGDAGKRELPPGVRSRFTEVFVESPDVNRRDLRLIVQKYLVNVLAMSKNSEQLIEDVLDFYYTIKGMTMYDGGGAVLHTSIRTLSRALTFARDQAVSLGLHRSLFEGLVMTFVTQCGSESAKECLRTMTSLITFRRQGLKYEAIDSNENGPSISVGPFKIDSGPLQHTVDPYYVITPSVYTNIVNLMRSVAARKYPILIQGPTSSGKTSIINYLAKRTGHQFVRVNNSEHTDLQEYMGSYASDTTGKLVFQDGVLVSALRHGHWIVLDELNLAPTDVLEALNRLLDDNRELRIPETDEIIKPHPNFMLFATQNPPGLYGGRKPLSRAFRNRFLELHFDEVPKDELGVILEKRCNMAPSHAKAIVSVFNELHAKRGRGRVFDRDGFITLRDLFRWGDRGGLSYQDLAENGYMLLAERIRVSEDKFVVQEALEKCMRCKLQVSEMYERLFASLFTDQTPEQTTLQTYINWTGEAKRVVVLLSRCIQHSEPVLLVGETGTGKTTLCQYVASALAKKSLVVVNAHQSSESSDFLGSMRPVRNDAMEGVESTSHDKPDTDIATATTTAASNRFEWRDGPLTQAVKSGDFFLLDELSLADDSVLERLNPLLETSRSMVLTEKGGGSGGAEMFHAHPQFRFFATMNPGGDYGKRELSPALRNRFTEIWVSVLSNPEELKEVVKARLTIIDDDKEVLAQRMVEFVLWFASLLKKPWYEVVSLRDMVGWSGFINQMSMALSLDEGFLHGAMMVLVDGIGVNPLYGMMSSSLACKIRQECIEALHSSRDDYTLAIDDPSQLRIGPFSLPRYDATSPDNRDAMNDFDFLAPTVSRNALRVVRALQINKPVLLEGLPGVGKTSLITAMGRLVNKTVVRINLSDQTDLMDLFGSDLPVEDGEAGEFAWRDGAFLSAMRLGHWVLLDELNLASQSVLEGLNACLDFRRTVFIPELNREFPCHEEFRVFAAQNPHIEGGGRKGLPKSFMNRFTAVYMEEFDNQDLRLLVKSLHPSLSLDLCEKMIKLLSIFKSKGLDHFNLRDILRWAQVLPFVSLEDSLDLIFVARLRTEDSRNEVCSTIESLFGCQPHTDIHWKMTTTHFQIGSATLERSQHPDFQERHLNLPILPSLLPALAHLMIGVNMNWPVLLTGPAASGKTTLIRHIAAVAQQPLSEFAMNPGVDALELLGGFEQQSLDRLWSHIVLELTQVDQRLMRALVKHDNIAALLERLQYSQVSDVNVDNIINDLEVLTSQAGITNVNFASIRRSLLRYHQARDGGTSGRFEWVDGALVRAVQNGHWLLIDNVNFCTASVLDRLNSLLEPGGVLVLNERGLVNGEVIIVNPHPNFRIFMTMDPAYGEISPAMRNRSIEISLAPPVWASSPKSIDAIRVLNHNGIIGRDMCHSVDCTRDARSLISSARVTMELLQRGEKIGTTFFNLPSTLKTSTTTDMAYPTVWPHSINQHRVVWQSSALYYASIINPASLSVFASSESLADEIDKSDVNLASSWLTGFGALAQELLEAVVNVNDDFSYHGRRRAYFRLVYSKKENTEGGSSIMQRAIAMNEGSIVAQSWTDEILMWLGRASIEFVGDISDLLPAVQDWKQLHCAWDYRDDLVNSLRQETVDIMQLYVLCRRFHKAVGGNLPKSSTSLSRAMALFSNHQFGSVSSLWKQWRGSMTRRRDIWDVESTFRKIDNTLQLPHTSESWLLHPLLTVNDAFKSDVLQALATLSSLESVDNTDLLTVLQSVGEQLSNQDNQSALALIQADNQQLIPLGSLQTLHDRLQAVAQWVVNDSVASIFEVNVLASVCNARDSTSLVKNALEFCKTKSSRTPAAMEYLQRLQWIVNQGDIADSQMEEVVSVGIYRFFKSLWFTPRVAISDAVFSASRFMEGVKVESSAGSEVLYQDSLPFVVLNALTSLDKINISDIESFSSQLSNIALAIENRPLPDVREADDCILERFTSLMSKSSLQPIEVQREGVSADQARGRAYVVNAIAFIKAYVPETPMDPSISPAVKRGAITEHIRLLQDDITVRSEMEYLTTGSRENPKINERQSIVAEYQKRLAKYERRMALRPETPQLSDIFQDVLMLMTNVLPNVSHLVDLVEPNTEREHHLQSMLSAFIVKMETSYPMYRDLLQPICQVVLYIKHGLRLLNLPKSQETSLKVVCGLDQPCWPVADAHTQKLQYLNFVASVCNDVDILDFGDVVSTLALKWKADVQKEYDEKIASTSLFRFKIDLTDYTFANYDEDFADMMAKDDTVMEPPVNDEKSKSSPAGSGLSHLNIQLVRLFNSVLSHIQKTSSGSVSSIYMEHFTSLYIATLAKCSNITREEQSKLALGETMLINDIRKSLKQTSTDFYRDANPDQLSQHCMPVLIRFQQRIVELLAQWPEHNGLQSLAMICSRLANMPMNTPIARVLNGLQVLLMKSNDWESYASREVSLKAEMNDLIQLIIQWRKLELSSWMQLLQVEEQRMSDGVSALWIHLYSILVASKSSASNLLDALDEFCLSSPCGEFEARLGMIWNIYQFLKLSQCASNQQGLDDEEESTIVIHNIYRFYRLLSPHLSNTINQKKKPIQSQLVDIVKIASWKDVNVYALEASAKKSHHQLMKWVKKYRDVLQEPMLNVLKTVSETGRQTHLIRPGTDKARAIELDRQWVARHNLYGFGPELVDIAWEALESIKGIQDTNSDSLNTAADTDKKDDDKKKKPKLAIPKGVATKALADVFRELKRLGLSSSHQIMDKKSWLYVDTERVGSVLEALPRISSQPQLPEFSDVKYFEVFAQVSILNEAVANPITTLPLNDSQRCGALSNHVFRIIVDATSLNSTIARVSRSLLSLIQPLAKSTHLVRTQEATALLSQHHHVVCNIYAMLCQADMIETAETKTKIQQAQNDLTPVKNDLHRIIQVSKYQSFISQEDVDELCKRAVDAVQRVELLNIPSVTASASVLVSAMESNDSVSNEAESTNKIMACIASLASPSANMDSPLTESCRVYQQWVPIMKQLDEELMSYLSSHHSSISPATQQGLLECLHKLYLKVVEFAIFYDSLCKFGHIVTSVFINLLTRGFCYAESENDDTEQPSASDIVDGTGIGEGDGLKDVTDELDNQEQALDTNDQPQPTKKNKDQTTDQGMEMEDDFEGEMEDVEERESDQEDQEEDSEEPDEEMGDLGHSDENRDNKVKNSGDGGSDQDEQEGPQINDESQLSETVAKNDLDPTQQNENPATDKHDKAPEQDQGGDENAKENEPASIDQSHPEILEHDLDLELPSNPPEPSEAGSDIGSDASEMGSEEGGLDDKDHDDGTKNSDVEKSNLDDPMDVDVDELDMQNEDLSNDENMDESGDEPDDASVGAKDENHVDGENEETRDVEKEDGDEIQPQSSKSQGAQGEFGVESKEDTKDDNRNDTGNNGANGSNSTTIEATDAAGSDMMQQQKPTGQSSRPRPQNRKPDVNPHRSLGDALKSWLDRLHEIREGEMAPQESGDSTDFEYVHDDQDASDAQAVGDATAEQASFELKELDNKGVDENNDNNTIPPPIKDSDDSPPTESKPFKSNPLAQRNDKSNKRQDEMGMDVESANVDDVDDSREDHGDGFNNVADMIEDEKEAQDDVNQDMVKLREELEQAVANWMEDGHTTSATQPTQHELWQKYTHLTRHLAIHLYNQLQLILAPTLLSHLKGDYKTGKRLNMRKIIPYIASNYKKDKIWLRRTKPNKREYKVLLAIDDSKSMAESHCVQLAYESLAVVAKALSQLEVGQLAIASFGESMQVLHPFERAFDDTSGANVMSRFSFAQTRTNVRDLMVQSLAMFDANNNNQYKQNELWGLQIIISDGIMNDHEAVKSMVRLAAEKRVISVFVIIDSLRGSESIMKMTNVVYEQDASGTKLKLSNYMDTFPFDYFVHVKSIDDLPNILSDTLRQFFQAVSSL</sequence>
<dbReference type="STRING" id="1806994.A0A507CGF8"/>
<feature type="compositionally biased region" description="Basic and acidic residues" evidence="11">
    <location>
        <begin position="4403"/>
        <end position="4413"/>
    </location>
</feature>
<dbReference type="InterPro" id="IPR027417">
    <property type="entry name" value="P-loop_NTPase"/>
</dbReference>
<feature type="compositionally biased region" description="Basic and acidic residues" evidence="11">
    <location>
        <begin position="4115"/>
        <end position="4124"/>
    </location>
</feature>
<dbReference type="Pfam" id="PF17867">
    <property type="entry name" value="AAA_lid_7"/>
    <property type="match status" value="3"/>
</dbReference>
<dbReference type="InterPro" id="IPR040848">
    <property type="entry name" value="AAA_lid_7"/>
</dbReference>
<dbReference type="PANTHER" id="PTHR48103">
    <property type="entry name" value="MIDASIN-RELATED"/>
    <property type="match status" value="1"/>
</dbReference>
<feature type="compositionally biased region" description="Basic and acidic residues" evidence="11">
    <location>
        <begin position="4185"/>
        <end position="4204"/>
    </location>
</feature>
<feature type="compositionally biased region" description="Basic and acidic residues" evidence="11">
    <location>
        <begin position="4337"/>
        <end position="4347"/>
    </location>
</feature>
<evidence type="ECO:0000256" key="11">
    <source>
        <dbReference type="SAM" id="MobiDB-lite"/>
    </source>
</evidence>
<keyword evidence="7 9" id="KW-0143">Chaperone</keyword>
<dbReference type="InterPro" id="IPR025662">
    <property type="entry name" value="Sigma_54_int_dom_ATP-bd_1"/>
</dbReference>
<dbReference type="EMBL" id="QEAO01000001">
    <property type="protein sequence ID" value="TPX38299.1"/>
    <property type="molecule type" value="Genomic_DNA"/>
</dbReference>
<dbReference type="Pfam" id="PF12775">
    <property type="entry name" value="AAA_7"/>
    <property type="match status" value="1"/>
</dbReference>
<dbReference type="SMART" id="SM00382">
    <property type="entry name" value="AAA"/>
    <property type="match status" value="6"/>
</dbReference>
<dbReference type="SUPFAM" id="SSF53300">
    <property type="entry name" value="vWA-like"/>
    <property type="match status" value="1"/>
</dbReference>
<dbReference type="Pfam" id="PF21108">
    <property type="entry name" value="MDN1_4th"/>
    <property type="match status" value="1"/>
</dbReference>
<dbReference type="InterPro" id="IPR003593">
    <property type="entry name" value="AAA+_ATPase"/>
</dbReference>
<feature type="coiled-coil region" evidence="10">
    <location>
        <begin position="4488"/>
        <end position="4519"/>
    </location>
</feature>
<dbReference type="Pfam" id="PF17865">
    <property type="entry name" value="AAA_lid_5"/>
    <property type="match status" value="1"/>
</dbReference>
<evidence type="ECO:0000256" key="8">
    <source>
        <dbReference type="ARBA" id="ARBA00023242"/>
    </source>
</evidence>
<feature type="compositionally biased region" description="Polar residues" evidence="11">
    <location>
        <begin position="4319"/>
        <end position="4333"/>
    </location>
</feature>
<dbReference type="GO" id="GO:0030687">
    <property type="term" value="C:preribosome, large subunit precursor"/>
    <property type="evidence" value="ECO:0007669"/>
    <property type="project" value="TreeGrafter"/>
</dbReference>
<dbReference type="GO" id="GO:0005524">
    <property type="term" value="F:ATP binding"/>
    <property type="evidence" value="ECO:0007669"/>
    <property type="project" value="UniProtKB-KW"/>
</dbReference>
<feature type="compositionally biased region" description="Acidic residues" evidence="11">
    <location>
        <begin position="4024"/>
        <end position="4059"/>
    </location>
</feature>
<comment type="caution">
    <text evidence="13">The sequence shown here is derived from an EMBL/GenBank/DDBJ whole genome shotgun (WGS) entry which is preliminary data.</text>
</comment>
<dbReference type="PANTHER" id="PTHR48103:SF2">
    <property type="entry name" value="MIDASIN"/>
    <property type="match status" value="1"/>
</dbReference>
<dbReference type="Gene3D" id="3.40.50.300">
    <property type="entry name" value="P-loop containing nucleotide triphosphate hydrolases"/>
    <property type="match status" value="6"/>
</dbReference>
<feature type="compositionally biased region" description="Polar residues" evidence="11">
    <location>
        <begin position="3999"/>
        <end position="4012"/>
    </location>
</feature>
<name>A0A507CGF8_9FUNG</name>
<dbReference type="InterPro" id="IPR012099">
    <property type="entry name" value="Midasin"/>
</dbReference>
<evidence type="ECO:0000313" key="14">
    <source>
        <dbReference type="Proteomes" id="UP000319731"/>
    </source>
</evidence>
<dbReference type="GO" id="GO:0000055">
    <property type="term" value="P:ribosomal large subunit export from nucleus"/>
    <property type="evidence" value="ECO:0007669"/>
    <property type="project" value="TreeGrafter"/>
</dbReference>
<feature type="compositionally biased region" description="Basic and acidic residues" evidence="11">
    <location>
        <begin position="4060"/>
        <end position="4074"/>
    </location>
</feature>
<dbReference type="OrthoDB" id="5186at2759"/>
<evidence type="ECO:0000256" key="4">
    <source>
        <dbReference type="ARBA" id="ARBA00017143"/>
    </source>
</evidence>
<comment type="similarity">
    <text evidence="3 9">Belongs to the midasin family.</text>
</comment>
<evidence type="ECO:0000256" key="10">
    <source>
        <dbReference type="SAM" id="Coils"/>
    </source>
</evidence>
<dbReference type="GO" id="GO:0005730">
    <property type="term" value="C:nucleolus"/>
    <property type="evidence" value="ECO:0007669"/>
    <property type="project" value="UniProtKB-SubCell"/>
</dbReference>
<accession>A0A507CGF8</accession>
<evidence type="ECO:0000256" key="2">
    <source>
        <dbReference type="ARBA" id="ARBA00004642"/>
    </source>
</evidence>
<feature type="compositionally biased region" description="Basic and acidic residues" evidence="11">
    <location>
        <begin position="4354"/>
        <end position="4365"/>
    </location>
</feature>
<feature type="region of interest" description="Disordered" evidence="11">
    <location>
        <begin position="3582"/>
        <end position="3603"/>
    </location>
</feature>
<dbReference type="PROSITE" id="PS00675">
    <property type="entry name" value="SIGMA54_INTERACT_1"/>
    <property type="match status" value="2"/>
</dbReference>
<comment type="subcellular location">
    <subcellularLocation>
        <location evidence="1">Nucleus</location>
        <location evidence="1">Nucleolus</location>
    </subcellularLocation>
    <subcellularLocation>
        <location evidence="2">Nucleus</location>
        <location evidence="2">Nucleoplasm</location>
    </subcellularLocation>
</comment>
<dbReference type="InterPro" id="IPR036465">
    <property type="entry name" value="vWFA_dom_sf"/>
</dbReference>
<evidence type="ECO:0000259" key="12">
    <source>
        <dbReference type="PROSITE" id="PS50234"/>
    </source>
</evidence>
<keyword evidence="14" id="KW-1185">Reference proteome</keyword>
<dbReference type="InterPro" id="IPR048617">
    <property type="entry name" value="MDN1_AAA_lid_4"/>
</dbReference>
<dbReference type="CDD" id="cd00009">
    <property type="entry name" value="AAA"/>
    <property type="match status" value="3"/>
</dbReference>
<evidence type="ECO:0000313" key="13">
    <source>
        <dbReference type="EMBL" id="TPX38299.1"/>
    </source>
</evidence>
<dbReference type="GO" id="GO:0000027">
    <property type="term" value="P:ribosomal large subunit assembly"/>
    <property type="evidence" value="ECO:0007669"/>
    <property type="project" value="InterPro"/>
</dbReference>
<feature type="compositionally biased region" description="Acidic residues" evidence="11">
    <location>
        <begin position="4206"/>
        <end position="4237"/>
    </location>
</feature>